<dbReference type="EMBL" id="QNVU01000024">
    <property type="protein sequence ID" value="REC47856.1"/>
    <property type="molecule type" value="Genomic_DNA"/>
</dbReference>
<reference evidence="1 2" key="1">
    <citation type="journal article" date="2004" name="Emerg. Infect. Dis.">
        <title>Amoebae-resisting bacteria isolated from human nasal swabs by amoebal coculture.</title>
        <authorList>
            <person name="Greub G."/>
            <person name="La Scola B."/>
            <person name="Raoult D."/>
        </authorList>
    </citation>
    <scope>NUCLEOTIDE SEQUENCE [LARGE SCALE GENOMIC DNA]</scope>
    <source>
        <strain evidence="1 2">CCUG 51329</strain>
    </source>
</reference>
<evidence type="ECO:0000313" key="2">
    <source>
        <dbReference type="Proteomes" id="UP000256924"/>
    </source>
</evidence>
<gene>
    <name evidence="1" type="ORF">DRF68_12505</name>
</gene>
<evidence type="ECO:0000313" key="1">
    <source>
        <dbReference type="EMBL" id="REC47856.1"/>
    </source>
</evidence>
<proteinExistence type="predicted"/>
<dbReference type="RefSeq" id="WP_116098921.1">
    <property type="nucleotide sequence ID" value="NZ_QNVU01000024.1"/>
</dbReference>
<name>A0A3D9B3L4_9FLAO</name>
<dbReference type="Proteomes" id="UP000256924">
    <property type="component" value="Unassembled WGS sequence"/>
</dbReference>
<organism evidence="1 2">
    <name type="scientific">Candidatus Chryseobacterium massiliense</name>
    <dbReference type="NCBI Taxonomy" id="204089"/>
    <lineage>
        <taxon>Bacteria</taxon>
        <taxon>Pseudomonadati</taxon>
        <taxon>Bacteroidota</taxon>
        <taxon>Flavobacteriia</taxon>
        <taxon>Flavobacteriales</taxon>
        <taxon>Weeksellaceae</taxon>
        <taxon>Chryseobacterium group</taxon>
        <taxon>Chryseobacterium</taxon>
    </lineage>
</organism>
<keyword evidence="2" id="KW-1185">Reference proteome</keyword>
<dbReference type="AlphaFoldDB" id="A0A3D9B3L4"/>
<comment type="caution">
    <text evidence="1">The sequence shown here is derived from an EMBL/GenBank/DDBJ whole genome shotgun (WGS) entry which is preliminary data.</text>
</comment>
<sequence length="81" mass="9662">MKINGYEYTESEILEALREKGYHVLPFRTYHERHIHGSTFHKEWFDTKCAVKDGENPSEENIYTNVAIREFQTNFVKPKLV</sequence>
<protein>
    <submittedName>
        <fullName evidence="1">Uncharacterized protein</fullName>
    </submittedName>
</protein>
<accession>A0A3D9B3L4</accession>